<dbReference type="Proteomes" id="UP000245802">
    <property type="component" value="Chromosome"/>
</dbReference>
<dbReference type="Pfam" id="PF01381">
    <property type="entry name" value="HTH_3"/>
    <property type="match status" value="1"/>
</dbReference>
<dbReference type="EMBL" id="CP025958">
    <property type="protein sequence ID" value="AWM40283.1"/>
    <property type="molecule type" value="Genomic_DNA"/>
</dbReference>
<evidence type="ECO:0000313" key="4">
    <source>
        <dbReference type="Proteomes" id="UP000245802"/>
    </source>
</evidence>
<dbReference type="AlphaFoldDB" id="A0A2Z3H2N3"/>
<dbReference type="KEGG" id="gog:C1280_26950"/>
<keyword evidence="4" id="KW-1185">Reference proteome</keyword>
<accession>A0A2Z3H2N3</accession>
<dbReference type="CDD" id="cd00093">
    <property type="entry name" value="HTH_XRE"/>
    <property type="match status" value="1"/>
</dbReference>
<reference evidence="3 4" key="1">
    <citation type="submission" date="2018-01" db="EMBL/GenBank/DDBJ databases">
        <title>G. obscuriglobus.</title>
        <authorList>
            <person name="Franke J."/>
            <person name="Blomberg W."/>
            <person name="Selmecki A."/>
        </authorList>
    </citation>
    <scope>NUCLEOTIDE SEQUENCE [LARGE SCALE GENOMIC DNA]</scope>
    <source>
        <strain evidence="3 4">DSM 5831</strain>
    </source>
</reference>
<dbReference type="InterPro" id="IPR001387">
    <property type="entry name" value="Cro/C1-type_HTH"/>
</dbReference>
<dbReference type="PANTHER" id="PTHR46558">
    <property type="entry name" value="TRACRIPTIONAL REGULATORY PROTEIN-RELATED-RELATED"/>
    <property type="match status" value="1"/>
</dbReference>
<protein>
    <submittedName>
        <fullName evidence="3">XRE family transcriptional regulator</fullName>
    </submittedName>
</protein>
<gene>
    <name evidence="3" type="ORF">C1280_26950</name>
</gene>
<sequence>MEPQSMGLKENLKRLRAAKGWTQAQTAEVAEVPFRSYQNWEAGTREPRIDALPRLAAALGATVDQLLADVEPTEEKK</sequence>
<dbReference type="OrthoDB" id="1029660at2"/>
<proteinExistence type="predicted"/>
<dbReference type="GO" id="GO:0003677">
    <property type="term" value="F:DNA binding"/>
    <property type="evidence" value="ECO:0007669"/>
    <property type="project" value="UniProtKB-KW"/>
</dbReference>
<dbReference type="RefSeq" id="WP_010034376.1">
    <property type="nucleotide sequence ID" value="NZ_CP025958.1"/>
</dbReference>
<evidence type="ECO:0000256" key="1">
    <source>
        <dbReference type="ARBA" id="ARBA00023125"/>
    </source>
</evidence>
<dbReference type="PROSITE" id="PS50943">
    <property type="entry name" value="HTH_CROC1"/>
    <property type="match status" value="1"/>
</dbReference>
<dbReference type="Gene3D" id="1.10.260.40">
    <property type="entry name" value="lambda repressor-like DNA-binding domains"/>
    <property type="match status" value="1"/>
</dbReference>
<dbReference type="SMART" id="SM00530">
    <property type="entry name" value="HTH_XRE"/>
    <property type="match status" value="1"/>
</dbReference>
<organism evidence="3 4">
    <name type="scientific">Gemmata obscuriglobus</name>
    <dbReference type="NCBI Taxonomy" id="114"/>
    <lineage>
        <taxon>Bacteria</taxon>
        <taxon>Pseudomonadati</taxon>
        <taxon>Planctomycetota</taxon>
        <taxon>Planctomycetia</taxon>
        <taxon>Gemmatales</taxon>
        <taxon>Gemmataceae</taxon>
        <taxon>Gemmata</taxon>
    </lineage>
</organism>
<name>A0A2Z3H2N3_9BACT</name>
<dbReference type="SUPFAM" id="SSF47413">
    <property type="entry name" value="lambda repressor-like DNA-binding domains"/>
    <property type="match status" value="1"/>
</dbReference>
<feature type="domain" description="HTH cro/C1-type" evidence="2">
    <location>
        <begin position="12"/>
        <end position="66"/>
    </location>
</feature>
<evidence type="ECO:0000313" key="3">
    <source>
        <dbReference type="EMBL" id="AWM40283.1"/>
    </source>
</evidence>
<dbReference type="InterPro" id="IPR010982">
    <property type="entry name" value="Lambda_DNA-bd_dom_sf"/>
</dbReference>
<keyword evidence="1" id="KW-0238">DNA-binding</keyword>
<dbReference type="PANTHER" id="PTHR46558:SF4">
    <property type="entry name" value="DNA-BIDING PHAGE PROTEIN"/>
    <property type="match status" value="1"/>
</dbReference>
<evidence type="ECO:0000259" key="2">
    <source>
        <dbReference type="PROSITE" id="PS50943"/>
    </source>
</evidence>